<dbReference type="OrthoDB" id="3266199at2759"/>
<proteinExistence type="predicted"/>
<organism evidence="1 2">
    <name type="scientific">Ganoderma sinense ZZ0214-1</name>
    <dbReference type="NCBI Taxonomy" id="1077348"/>
    <lineage>
        <taxon>Eukaryota</taxon>
        <taxon>Fungi</taxon>
        <taxon>Dikarya</taxon>
        <taxon>Basidiomycota</taxon>
        <taxon>Agaricomycotina</taxon>
        <taxon>Agaricomycetes</taxon>
        <taxon>Polyporales</taxon>
        <taxon>Polyporaceae</taxon>
        <taxon>Ganoderma</taxon>
    </lineage>
</organism>
<accession>A0A2G8SE39</accession>
<dbReference type="AlphaFoldDB" id="A0A2G8SE39"/>
<dbReference type="EMBL" id="AYKW01000012">
    <property type="protein sequence ID" value="PIL32034.1"/>
    <property type="molecule type" value="Genomic_DNA"/>
</dbReference>
<reference evidence="1 2" key="1">
    <citation type="journal article" date="2015" name="Sci. Rep.">
        <title>Chromosome-level genome map provides insights into diverse defense mechanisms in the medicinal fungus Ganoderma sinense.</title>
        <authorList>
            <person name="Zhu Y."/>
            <person name="Xu J."/>
            <person name="Sun C."/>
            <person name="Zhou S."/>
            <person name="Xu H."/>
            <person name="Nelson D.R."/>
            <person name="Qian J."/>
            <person name="Song J."/>
            <person name="Luo H."/>
            <person name="Xiang L."/>
            <person name="Li Y."/>
            <person name="Xu Z."/>
            <person name="Ji A."/>
            <person name="Wang L."/>
            <person name="Lu S."/>
            <person name="Hayward A."/>
            <person name="Sun W."/>
            <person name="Li X."/>
            <person name="Schwartz D.C."/>
            <person name="Wang Y."/>
            <person name="Chen S."/>
        </authorList>
    </citation>
    <scope>NUCLEOTIDE SEQUENCE [LARGE SCALE GENOMIC DNA]</scope>
    <source>
        <strain evidence="1 2">ZZ0214-1</strain>
    </source>
</reference>
<protein>
    <recommendedName>
        <fullName evidence="3">BTB domain-containing protein</fullName>
    </recommendedName>
</protein>
<dbReference type="STRING" id="1077348.A0A2G8SE39"/>
<comment type="caution">
    <text evidence="1">The sequence shown here is derived from an EMBL/GenBank/DDBJ whole genome shotgun (WGS) entry which is preliminary data.</text>
</comment>
<evidence type="ECO:0000313" key="2">
    <source>
        <dbReference type="Proteomes" id="UP000230002"/>
    </source>
</evidence>
<name>A0A2G8SE39_9APHY</name>
<evidence type="ECO:0008006" key="3">
    <source>
        <dbReference type="Google" id="ProtNLM"/>
    </source>
</evidence>
<evidence type="ECO:0000313" key="1">
    <source>
        <dbReference type="EMBL" id="PIL32034.1"/>
    </source>
</evidence>
<dbReference type="Proteomes" id="UP000230002">
    <property type="component" value="Unassembled WGS sequence"/>
</dbReference>
<gene>
    <name evidence="1" type="ORF">GSI_06738</name>
</gene>
<keyword evidence="2" id="KW-1185">Reference proteome</keyword>
<sequence length="340" mass="37376">MAGLNPPTPLIISTATSSIHPSFVGAFSGLTVTLLSSDNISFPISPESLTRTSGYFRMLLTLPQGTPAVTGIQRECIPLTETSDILASLLSMISGIALACPPIHEHGFAERLLKAAEKYEMPMPIAFVRSLLSPSFDTSAIRLYGIACRMNWEAEARGAATRTLGLDLMAPENLAELGRLDTPHLLKLLSLHNRRRKAVAEALDDKTLYSANERWNRCTRDINVQACDVVVDHPKWLAFKLAWSREPWRFLSVGEAETGGEKPAGQRIPELEALLDDRCGRCNRNLYSRTATLDNLRQMVQKLPKTIEVTCSANYTSDNVVTNHLYVVSVIDGAAVARSK</sequence>